<comment type="subcellular location">
    <subcellularLocation>
        <location evidence="1">Cell membrane</location>
        <topology evidence="1">Multi-pass membrane protein</topology>
    </subcellularLocation>
</comment>
<evidence type="ECO:0000256" key="4">
    <source>
        <dbReference type="ARBA" id="ARBA00022475"/>
    </source>
</evidence>
<dbReference type="InterPro" id="IPR038377">
    <property type="entry name" value="Na/Glc_symporter_sf"/>
</dbReference>
<evidence type="ECO:0000256" key="3">
    <source>
        <dbReference type="ARBA" id="ARBA00022448"/>
    </source>
</evidence>
<protein>
    <submittedName>
        <fullName evidence="14">Sodium-coupled monocarboxylate transporter 1-like</fullName>
    </submittedName>
</protein>
<evidence type="ECO:0000256" key="10">
    <source>
        <dbReference type="ARBA" id="ARBA00023201"/>
    </source>
</evidence>
<organism evidence="13 14">
    <name type="scientific">Acanthaster planci</name>
    <name type="common">Crown-of-thorns starfish</name>
    <dbReference type="NCBI Taxonomy" id="133434"/>
    <lineage>
        <taxon>Eukaryota</taxon>
        <taxon>Metazoa</taxon>
        <taxon>Echinodermata</taxon>
        <taxon>Eleutherozoa</taxon>
        <taxon>Asterozoa</taxon>
        <taxon>Asteroidea</taxon>
        <taxon>Valvatacea</taxon>
        <taxon>Valvatida</taxon>
        <taxon>Acanthasteridae</taxon>
        <taxon>Acanthaster</taxon>
    </lineage>
</organism>
<keyword evidence="7" id="KW-0915">Sodium</keyword>
<feature type="transmembrane region" description="Helical" evidence="12">
    <location>
        <begin position="385"/>
        <end position="406"/>
    </location>
</feature>
<dbReference type="InterPro" id="IPR001734">
    <property type="entry name" value="Na/solute_symporter"/>
</dbReference>
<proteinExistence type="inferred from homology"/>
<dbReference type="RefSeq" id="XP_022090111.1">
    <property type="nucleotide sequence ID" value="XM_022234419.1"/>
</dbReference>
<accession>A0A8B7YEP7</accession>
<dbReference type="Gene3D" id="1.20.1730.10">
    <property type="entry name" value="Sodium/glucose cotransporter"/>
    <property type="match status" value="1"/>
</dbReference>
<feature type="transmembrane region" description="Helical" evidence="12">
    <location>
        <begin position="342"/>
        <end position="365"/>
    </location>
</feature>
<dbReference type="GO" id="GO:0006814">
    <property type="term" value="P:sodium ion transport"/>
    <property type="evidence" value="ECO:0007669"/>
    <property type="project" value="UniProtKB-KW"/>
</dbReference>
<dbReference type="PANTHER" id="PTHR42985:SF40">
    <property type="entry name" value="LD47995P-RELATED"/>
    <property type="match status" value="1"/>
</dbReference>
<feature type="transmembrane region" description="Helical" evidence="12">
    <location>
        <begin position="160"/>
        <end position="178"/>
    </location>
</feature>
<dbReference type="Proteomes" id="UP000694845">
    <property type="component" value="Unplaced"/>
</dbReference>
<keyword evidence="13" id="KW-1185">Reference proteome</keyword>
<evidence type="ECO:0000256" key="9">
    <source>
        <dbReference type="ARBA" id="ARBA00023136"/>
    </source>
</evidence>
<gene>
    <name evidence="14" type="primary">LOC110978989</name>
</gene>
<evidence type="ECO:0000256" key="11">
    <source>
        <dbReference type="RuleBase" id="RU362091"/>
    </source>
</evidence>
<keyword evidence="10" id="KW-0739">Sodium transport</keyword>
<evidence type="ECO:0000256" key="8">
    <source>
        <dbReference type="ARBA" id="ARBA00023065"/>
    </source>
</evidence>
<keyword evidence="9 12" id="KW-0472">Membrane</keyword>
<evidence type="ECO:0000313" key="14">
    <source>
        <dbReference type="RefSeq" id="XP_022090111.1"/>
    </source>
</evidence>
<feature type="transmembrane region" description="Helical" evidence="12">
    <location>
        <begin position="412"/>
        <end position="437"/>
    </location>
</feature>
<evidence type="ECO:0000256" key="6">
    <source>
        <dbReference type="ARBA" id="ARBA00022989"/>
    </source>
</evidence>
<feature type="transmembrane region" description="Helical" evidence="12">
    <location>
        <begin position="55"/>
        <end position="73"/>
    </location>
</feature>
<feature type="transmembrane region" description="Helical" evidence="12">
    <location>
        <begin position="280"/>
        <end position="305"/>
    </location>
</feature>
<dbReference type="PANTHER" id="PTHR42985">
    <property type="entry name" value="SODIUM-COUPLED MONOCARBOXYLATE TRANSPORTER"/>
    <property type="match status" value="1"/>
</dbReference>
<feature type="transmembrane region" description="Helical" evidence="12">
    <location>
        <begin position="12"/>
        <end position="34"/>
    </location>
</feature>
<keyword evidence="4" id="KW-1003">Cell membrane</keyword>
<evidence type="ECO:0000256" key="1">
    <source>
        <dbReference type="ARBA" id="ARBA00004651"/>
    </source>
</evidence>
<dbReference type="OMA" id="QMVVMFV"/>
<feature type="transmembrane region" description="Helical" evidence="12">
    <location>
        <begin position="444"/>
        <end position="466"/>
    </location>
</feature>
<dbReference type="InterPro" id="IPR051163">
    <property type="entry name" value="Sodium:Solute_Symporter_SSF"/>
</dbReference>
<feature type="transmembrane region" description="Helical" evidence="12">
    <location>
        <begin position="190"/>
        <end position="209"/>
    </location>
</feature>
<keyword evidence="5 12" id="KW-0812">Transmembrane</keyword>
<comment type="similarity">
    <text evidence="2 11">Belongs to the sodium:solute symporter (SSF) (TC 2.A.21) family.</text>
</comment>
<reference evidence="14" key="1">
    <citation type="submission" date="2025-08" db="UniProtKB">
        <authorList>
            <consortium name="RefSeq"/>
        </authorList>
    </citation>
    <scope>IDENTIFICATION</scope>
</reference>
<keyword evidence="8" id="KW-0406">Ion transport</keyword>
<evidence type="ECO:0000256" key="7">
    <source>
        <dbReference type="ARBA" id="ARBA00023053"/>
    </source>
</evidence>
<dbReference type="CDD" id="cd11492">
    <property type="entry name" value="SLC5sbd_NIS-SMVT"/>
    <property type="match status" value="1"/>
</dbReference>
<dbReference type="PROSITE" id="PS50283">
    <property type="entry name" value="NA_SOLUT_SYMP_3"/>
    <property type="match status" value="1"/>
</dbReference>
<dbReference type="GO" id="GO:0015293">
    <property type="term" value="F:symporter activity"/>
    <property type="evidence" value="ECO:0007669"/>
    <property type="project" value="TreeGrafter"/>
</dbReference>
<dbReference type="NCBIfam" id="TIGR00813">
    <property type="entry name" value="sss"/>
    <property type="match status" value="1"/>
</dbReference>
<dbReference type="Pfam" id="PF00474">
    <property type="entry name" value="SSF"/>
    <property type="match status" value="1"/>
</dbReference>
<feature type="transmembrane region" description="Helical" evidence="12">
    <location>
        <begin position="129"/>
        <end position="154"/>
    </location>
</feature>
<evidence type="ECO:0000313" key="13">
    <source>
        <dbReference type="Proteomes" id="UP000694845"/>
    </source>
</evidence>
<dbReference type="OrthoDB" id="6132759at2759"/>
<feature type="transmembrane region" description="Helical" evidence="12">
    <location>
        <begin position="510"/>
        <end position="531"/>
    </location>
</feature>
<keyword evidence="3" id="KW-0813">Transport</keyword>
<sequence length="629" mass="68524">MAELDDVGTFGVWDYVVFGCMLLISLGIGFFYGCTGGKQRTTAEFLLADRNMNPIPVAMSLVASFISAITVLGTPAEVYIYGSMFWVFCFTYPIVALVVSRLLIPTFFRLNVTSANEYLELRFNKAVRIAGTLTFFLYMVFYMGVVIYAPALALNAVTNISLWGSVLATGLVCTVYTTVGGMKAVLWTDVFQMCVMMAGFLAVIIEGAIRLGGLGNVWQIAEEGGRIDFWNFNFDPSIRHTFWSIAIGGTFTWLATYGVNQAQVQRYMTTGSVKRARIALCLAAVGMIVVVSAACLSGLVMYSFYAEKQCDPFTSNKVSQTDQLIPYFMMELFGRIPGLPGFFTSAVFSAALSTVSSGLNSLAAVTAEDMVKPCFPRISQERYTLVTKGIALGFGVLCILIAYITSLLNQGVLQFALSLLGMTGGPLLGLFSLGLFFPWTNSKGAITGLVTGLGFAFWVGIGAIIYPPSAYKPPLTTEGCNLTTTTPSPLLTTSLPPEIPPIAEFYTLSYTWYACVSWLVTIFVGLLVSFLTGTTKRQDIDPVLRSHCVDGLYCCLPEVIKKPLRCGDEKPDYTKKDEEADMFEVKEVKLDLTNHALGNDDVDMVTIANDHPGGTDKDNGLDNEVFTAL</sequence>
<name>A0A8B7YEP7_ACAPL</name>
<evidence type="ECO:0000256" key="2">
    <source>
        <dbReference type="ARBA" id="ARBA00006434"/>
    </source>
</evidence>
<keyword evidence="6 12" id="KW-1133">Transmembrane helix</keyword>
<evidence type="ECO:0000256" key="5">
    <source>
        <dbReference type="ARBA" id="ARBA00022692"/>
    </source>
</evidence>
<dbReference type="GeneID" id="110978989"/>
<evidence type="ECO:0000256" key="12">
    <source>
        <dbReference type="SAM" id="Phobius"/>
    </source>
</evidence>
<dbReference type="KEGG" id="aplc:110978989"/>
<feature type="transmembrane region" description="Helical" evidence="12">
    <location>
        <begin position="240"/>
        <end position="259"/>
    </location>
</feature>
<dbReference type="AlphaFoldDB" id="A0A8B7YEP7"/>
<feature type="transmembrane region" description="Helical" evidence="12">
    <location>
        <begin position="85"/>
        <end position="108"/>
    </location>
</feature>
<dbReference type="GO" id="GO:0005886">
    <property type="term" value="C:plasma membrane"/>
    <property type="evidence" value="ECO:0007669"/>
    <property type="project" value="UniProtKB-SubCell"/>
</dbReference>